<evidence type="ECO:0000256" key="1">
    <source>
        <dbReference type="SAM" id="Phobius"/>
    </source>
</evidence>
<dbReference type="SUPFAM" id="SSF53850">
    <property type="entry name" value="Periplasmic binding protein-like II"/>
    <property type="match status" value="1"/>
</dbReference>
<dbReference type="Gene3D" id="3.40.190.10">
    <property type="entry name" value="Periplasmic binding protein-like II"/>
    <property type="match status" value="2"/>
</dbReference>
<keyword evidence="1" id="KW-0812">Transmembrane</keyword>
<dbReference type="Pfam" id="PF09084">
    <property type="entry name" value="NMT1"/>
    <property type="match status" value="1"/>
</dbReference>
<dbReference type="AlphaFoldDB" id="A0AA41QXL8"/>
<dbReference type="RefSeq" id="WP_243012378.1">
    <property type="nucleotide sequence ID" value="NZ_JALGAR010000003.1"/>
</dbReference>
<gene>
    <name evidence="3" type="ORF">MQH31_12940</name>
</gene>
<dbReference type="EMBL" id="JALGAR010000003">
    <property type="protein sequence ID" value="MCI4658714.1"/>
    <property type="molecule type" value="Genomic_DNA"/>
</dbReference>
<feature type="transmembrane region" description="Helical" evidence="1">
    <location>
        <begin position="21"/>
        <end position="37"/>
    </location>
</feature>
<organism evidence="3 4">
    <name type="scientific">Cryobacterium zhongshanensis</name>
    <dbReference type="NCBI Taxonomy" id="2928153"/>
    <lineage>
        <taxon>Bacteria</taxon>
        <taxon>Bacillati</taxon>
        <taxon>Actinomycetota</taxon>
        <taxon>Actinomycetes</taxon>
        <taxon>Micrococcales</taxon>
        <taxon>Microbacteriaceae</taxon>
        <taxon>Cryobacterium</taxon>
    </lineage>
</organism>
<feature type="domain" description="SsuA/THI5-like" evidence="2">
    <location>
        <begin position="68"/>
        <end position="278"/>
    </location>
</feature>
<proteinExistence type="predicted"/>
<comment type="caution">
    <text evidence="3">The sequence shown here is derived from an EMBL/GenBank/DDBJ whole genome shotgun (WGS) entry which is preliminary data.</text>
</comment>
<dbReference type="InterPro" id="IPR027939">
    <property type="entry name" value="NMT1/THI5"/>
</dbReference>
<evidence type="ECO:0000259" key="2">
    <source>
        <dbReference type="Pfam" id="PF09084"/>
    </source>
</evidence>
<dbReference type="InterPro" id="IPR015168">
    <property type="entry name" value="SsuA/THI5"/>
</dbReference>
<evidence type="ECO:0000313" key="3">
    <source>
        <dbReference type="EMBL" id="MCI4658714.1"/>
    </source>
</evidence>
<sequence length="367" mass="38182">MTRTQGLTAHRSPAGRPARRILQGIAAAAVVTIALTSCATSSTPATSATAGAPASFGTASIQLSWIKNTEFMGEFLADANGDFTKAGFDSVDLIAGPASAEAGVISGTVDLGIGNAISTGTVVANEGAPIKIIGATYQKNPFSILSLAKVGNIKTLADLKGKKIGVQASNQSLWDAFLKVNNIDPTSLTTVPVEYDPTPLFNGEVDGWFSYLTNEGIDADLKGLGPVNLPLADNGLPFVAETFTASDKEISGDRAKLKGLLIAEIKGWAAAIKDPAAAAKLTIDKYGADLGLTIEKETKQATIQSKDLVVSDDTVKNGLFTISDKLQQESIKTLAAAGVTITADKLFDMSLLSEVYAENPDLVNYAK</sequence>
<dbReference type="PANTHER" id="PTHR31528">
    <property type="entry name" value="4-AMINO-5-HYDROXYMETHYL-2-METHYLPYRIMIDINE PHOSPHATE SYNTHASE THI11-RELATED"/>
    <property type="match status" value="1"/>
</dbReference>
<evidence type="ECO:0000313" key="4">
    <source>
        <dbReference type="Proteomes" id="UP001165341"/>
    </source>
</evidence>
<reference evidence="3" key="1">
    <citation type="submission" date="2022-03" db="EMBL/GenBank/DDBJ databases">
        <title>Cryobacterium sp. nov. strain ZS14-85, isolated from Antarctic soil.</title>
        <authorList>
            <person name="Li J."/>
            <person name="Niu G."/>
        </authorList>
    </citation>
    <scope>NUCLEOTIDE SEQUENCE</scope>
    <source>
        <strain evidence="3">ZS14-85</strain>
    </source>
</reference>
<keyword evidence="1" id="KW-1133">Transmembrane helix</keyword>
<keyword evidence="4" id="KW-1185">Reference proteome</keyword>
<name>A0AA41QXL8_9MICO</name>
<dbReference type="PANTHER" id="PTHR31528:SF3">
    <property type="entry name" value="THIAMINE BIOSYNTHESIS PROTEIN HI_0357-RELATED"/>
    <property type="match status" value="1"/>
</dbReference>
<keyword evidence="1" id="KW-0472">Membrane</keyword>
<accession>A0AA41QXL8</accession>
<dbReference type="GO" id="GO:0009228">
    <property type="term" value="P:thiamine biosynthetic process"/>
    <property type="evidence" value="ECO:0007669"/>
    <property type="project" value="InterPro"/>
</dbReference>
<dbReference type="Proteomes" id="UP001165341">
    <property type="component" value="Unassembled WGS sequence"/>
</dbReference>
<protein>
    <submittedName>
        <fullName evidence="3">ABC transporter substrate-binding protein</fullName>
    </submittedName>
</protein>